<keyword evidence="2" id="KW-1185">Reference proteome</keyword>
<dbReference type="EMBL" id="JAWDGP010000459">
    <property type="protein sequence ID" value="KAK3800433.1"/>
    <property type="molecule type" value="Genomic_DNA"/>
</dbReference>
<evidence type="ECO:0000313" key="2">
    <source>
        <dbReference type="Proteomes" id="UP001283361"/>
    </source>
</evidence>
<gene>
    <name evidence="1" type="ORF">RRG08_052816</name>
</gene>
<dbReference type="Proteomes" id="UP001283361">
    <property type="component" value="Unassembled WGS sequence"/>
</dbReference>
<comment type="caution">
    <text evidence="1">The sequence shown here is derived from an EMBL/GenBank/DDBJ whole genome shotgun (WGS) entry which is preliminary data.</text>
</comment>
<organism evidence="1 2">
    <name type="scientific">Elysia crispata</name>
    <name type="common">lettuce slug</name>
    <dbReference type="NCBI Taxonomy" id="231223"/>
    <lineage>
        <taxon>Eukaryota</taxon>
        <taxon>Metazoa</taxon>
        <taxon>Spiralia</taxon>
        <taxon>Lophotrochozoa</taxon>
        <taxon>Mollusca</taxon>
        <taxon>Gastropoda</taxon>
        <taxon>Heterobranchia</taxon>
        <taxon>Euthyneura</taxon>
        <taxon>Panpulmonata</taxon>
        <taxon>Sacoglossa</taxon>
        <taxon>Placobranchoidea</taxon>
        <taxon>Plakobranchidae</taxon>
        <taxon>Elysia</taxon>
    </lineage>
</organism>
<proteinExistence type="predicted"/>
<dbReference type="AlphaFoldDB" id="A0AAE1B6L8"/>
<reference evidence="1" key="1">
    <citation type="journal article" date="2023" name="G3 (Bethesda)">
        <title>A reference genome for the long-term kleptoplast-retaining sea slug Elysia crispata morphotype clarki.</title>
        <authorList>
            <person name="Eastman K.E."/>
            <person name="Pendleton A.L."/>
            <person name="Shaikh M.A."/>
            <person name="Suttiyut T."/>
            <person name="Ogas R."/>
            <person name="Tomko P."/>
            <person name="Gavelis G."/>
            <person name="Widhalm J.R."/>
            <person name="Wisecaver J.H."/>
        </authorList>
    </citation>
    <scope>NUCLEOTIDE SEQUENCE</scope>
    <source>
        <strain evidence="1">ECLA1</strain>
    </source>
</reference>
<protein>
    <submittedName>
        <fullName evidence="1">Uncharacterized protein</fullName>
    </submittedName>
</protein>
<sequence length="106" mass="11552">MTLFTLAFTKEGKVDAPLRMIVDLRITRYPDIGQKLVALSSGFRSLTIGVNGKHIVRQTDKEMDNERNRTDPAVIDPDDMMTCTPCLVSIKLPSTPGVSTGQGDGS</sequence>
<accession>A0AAE1B6L8</accession>
<evidence type="ECO:0000313" key="1">
    <source>
        <dbReference type="EMBL" id="KAK3800433.1"/>
    </source>
</evidence>
<name>A0AAE1B6L8_9GAST</name>